<protein>
    <recommendedName>
        <fullName evidence="2">PTS EIIA type-4 domain-containing protein</fullName>
    </recommendedName>
</protein>
<dbReference type="AlphaFoldDB" id="W1TSY4"/>
<comment type="caution">
    <text evidence="3">The sequence shown here is derived from an EMBL/GenBank/DDBJ whole genome shotgun (WGS) entry which is preliminary data.</text>
</comment>
<reference evidence="3 4" key="1">
    <citation type="submission" date="2013-12" db="EMBL/GenBank/DDBJ databases">
        <title>A Varibaculum cambriense genome reconstructed from a premature infant gut community with otherwise low bacterial novelty that shifts toward anaerobic metabolism during the third week of life.</title>
        <authorList>
            <person name="Brown C.T."/>
            <person name="Sharon I."/>
            <person name="Thomas B.C."/>
            <person name="Castelle C.J."/>
            <person name="Morowitz M.J."/>
            <person name="Banfield J.F."/>
        </authorList>
    </citation>
    <scope>NUCLEOTIDE SEQUENCE [LARGE SCALE GENOMIC DNA]</scope>
    <source>
        <strain evidence="4">DORA_7</strain>
    </source>
</reference>
<dbReference type="eggNOG" id="COG2893">
    <property type="taxonomic scope" value="Bacteria"/>
</dbReference>
<proteinExistence type="predicted"/>
<dbReference type="GO" id="GO:0016740">
    <property type="term" value="F:transferase activity"/>
    <property type="evidence" value="ECO:0007669"/>
    <property type="project" value="UniProtKB-KW"/>
</dbReference>
<evidence type="ECO:0000313" key="4">
    <source>
        <dbReference type="Proteomes" id="UP000018846"/>
    </source>
</evidence>
<gene>
    <name evidence="3" type="ORF">Q615_SPAC00126G0036</name>
</gene>
<dbReference type="InterPro" id="IPR036662">
    <property type="entry name" value="PTS_EIIA_man-typ_sf"/>
</dbReference>
<evidence type="ECO:0000256" key="1">
    <source>
        <dbReference type="ARBA" id="ARBA00022679"/>
    </source>
</evidence>
<dbReference type="PROSITE" id="PS51096">
    <property type="entry name" value="PTS_EIIA_TYPE_4"/>
    <property type="match status" value="1"/>
</dbReference>
<evidence type="ECO:0000259" key="2">
    <source>
        <dbReference type="PROSITE" id="PS51096"/>
    </source>
</evidence>
<dbReference type="InterPro" id="IPR051471">
    <property type="entry name" value="Bacterial_PTS_sugar_comp"/>
</dbReference>
<dbReference type="Gene3D" id="3.40.50.510">
    <property type="entry name" value="Phosphotransferase system, mannose-type IIA component"/>
    <property type="match status" value="1"/>
</dbReference>
<dbReference type="PANTHER" id="PTHR33799">
    <property type="entry name" value="PTS PERMEASE-RELATED-RELATED"/>
    <property type="match status" value="1"/>
</dbReference>
<dbReference type="GO" id="GO:0016020">
    <property type="term" value="C:membrane"/>
    <property type="evidence" value="ECO:0007669"/>
    <property type="project" value="InterPro"/>
</dbReference>
<keyword evidence="1" id="KW-0808">Transferase</keyword>
<dbReference type="PATRIC" id="fig|1403946.3.peg.1389"/>
<dbReference type="InterPro" id="IPR004701">
    <property type="entry name" value="PTS_EIIA_man-typ"/>
</dbReference>
<dbReference type="SUPFAM" id="SSF53062">
    <property type="entry name" value="PTS system fructose IIA component-like"/>
    <property type="match status" value="1"/>
</dbReference>
<dbReference type="EMBL" id="AZMF01000126">
    <property type="protein sequence ID" value="ETI84611.1"/>
    <property type="molecule type" value="Genomic_DNA"/>
</dbReference>
<sequence length="173" mass="18284">MSSLQSDIRQYEIGSMFGKIRLGNEGGKNMKYLVLVSHGGLAEGVQSSLRMFAGDKTDQVVAVGLKEGKSVEDFALDFRQALANLGTEDTVLVLADIVGGSPLTTACNVLSELGKLNTAVVLGGLNLTMALTGLVMKDMLEGKELAQAILSEASVALQEFDVVASDEEDEDDI</sequence>
<dbReference type="PANTHER" id="PTHR33799:SF1">
    <property type="entry name" value="PTS SYSTEM MANNOSE-SPECIFIC EIIAB COMPONENT-RELATED"/>
    <property type="match status" value="1"/>
</dbReference>
<dbReference type="Proteomes" id="UP000018846">
    <property type="component" value="Unassembled WGS sequence"/>
</dbReference>
<dbReference type="Pfam" id="PF03610">
    <property type="entry name" value="EIIA-man"/>
    <property type="match status" value="1"/>
</dbReference>
<evidence type="ECO:0000313" key="3">
    <source>
        <dbReference type="EMBL" id="ETI84611.1"/>
    </source>
</evidence>
<organism evidence="3 4">
    <name type="scientific">Streptococcus anginosus DORA_7</name>
    <dbReference type="NCBI Taxonomy" id="1403946"/>
    <lineage>
        <taxon>Bacteria</taxon>
        <taxon>Bacillati</taxon>
        <taxon>Bacillota</taxon>
        <taxon>Bacilli</taxon>
        <taxon>Lactobacillales</taxon>
        <taxon>Streptococcaceae</taxon>
        <taxon>Streptococcus</taxon>
        <taxon>Streptococcus anginosus group</taxon>
    </lineage>
</organism>
<feature type="domain" description="PTS EIIA type-4" evidence="2">
    <location>
        <begin position="30"/>
        <end position="173"/>
    </location>
</feature>
<accession>W1TSY4</accession>
<dbReference type="GO" id="GO:0009401">
    <property type="term" value="P:phosphoenolpyruvate-dependent sugar phosphotransferase system"/>
    <property type="evidence" value="ECO:0007669"/>
    <property type="project" value="InterPro"/>
</dbReference>
<name>W1TSY4_STRAP</name>